<gene>
    <name evidence="6" type="ORF">C7B43_15620</name>
</gene>
<dbReference type="EMBL" id="PXYT01000047">
    <property type="protein sequence ID" value="PSR25905.1"/>
    <property type="molecule type" value="Genomic_DNA"/>
</dbReference>
<dbReference type="GO" id="GO:0003700">
    <property type="term" value="F:DNA-binding transcription factor activity"/>
    <property type="evidence" value="ECO:0007669"/>
    <property type="project" value="TreeGrafter"/>
</dbReference>
<dbReference type="GO" id="GO:0045892">
    <property type="term" value="P:negative regulation of DNA-templated transcription"/>
    <property type="evidence" value="ECO:0007669"/>
    <property type="project" value="TreeGrafter"/>
</dbReference>
<name>A0A2T2WUJ9_9FIRM</name>
<proteinExistence type="predicted"/>
<dbReference type="InterPro" id="IPR050707">
    <property type="entry name" value="HTH_MetabolicPath_Reg"/>
</dbReference>
<evidence type="ECO:0000256" key="1">
    <source>
        <dbReference type="ARBA" id="ARBA00023015"/>
    </source>
</evidence>
<evidence type="ECO:0000259" key="4">
    <source>
        <dbReference type="PROSITE" id="PS51077"/>
    </source>
</evidence>
<dbReference type="PANTHER" id="PTHR30136">
    <property type="entry name" value="HELIX-TURN-HELIX TRANSCRIPTIONAL REGULATOR, ICLR FAMILY"/>
    <property type="match status" value="1"/>
</dbReference>
<dbReference type="InterPro" id="IPR014757">
    <property type="entry name" value="Tscrpt_reg_IclR_C"/>
</dbReference>
<dbReference type="GO" id="GO:0003677">
    <property type="term" value="F:DNA binding"/>
    <property type="evidence" value="ECO:0007669"/>
    <property type="project" value="UniProtKB-KW"/>
</dbReference>
<evidence type="ECO:0000256" key="2">
    <source>
        <dbReference type="ARBA" id="ARBA00023125"/>
    </source>
</evidence>
<dbReference type="Proteomes" id="UP000242699">
    <property type="component" value="Unassembled WGS sequence"/>
</dbReference>
<keyword evidence="3" id="KW-0804">Transcription</keyword>
<dbReference type="InterPro" id="IPR036388">
    <property type="entry name" value="WH-like_DNA-bd_sf"/>
</dbReference>
<protein>
    <recommendedName>
        <fullName evidence="8">IclR family transcriptional regulator</fullName>
    </recommendedName>
</protein>
<dbReference type="SUPFAM" id="SSF46785">
    <property type="entry name" value="Winged helix' DNA-binding domain"/>
    <property type="match status" value="1"/>
</dbReference>
<dbReference type="PANTHER" id="PTHR30136:SF35">
    <property type="entry name" value="HTH-TYPE TRANSCRIPTIONAL REGULATOR RV1719"/>
    <property type="match status" value="1"/>
</dbReference>
<dbReference type="SMART" id="SM00346">
    <property type="entry name" value="HTH_ICLR"/>
    <property type="match status" value="1"/>
</dbReference>
<evidence type="ECO:0000313" key="7">
    <source>
        <dbReference type="Proteomes" id="UP000242699"/>
    </source>
</evidence>
<dbReference type="Pfam" id="PF09339">
    <property type="entry name" value="HTH_IclR"/>
    <property type="match status" value="1"/>
</dbReference>
<evidence type="ECO:0000259" key="5">
    <source>
        <dbReference type="PROSITE" id="PS51078"/>
    </source>
</evidence>
<reference evidence="6 7" key="1">
    <citation type="journal article" date="2014" name="BMC Genomics">
        <title>Comparison of environmental and isolate Sulfobacillus genomes reveals diverse carbon, sulfur, nitrogen, and hydrogen metabolisms.</title>
        <authorList>
            <person name="Justice N.B."/>
            <person name="Norman A."/>
            <person name="Brown C.T."/>
            <person name="Singh A."/>
            <person name="Thomas B.C."/>
            <person name="Banfield J.F."/>
        </authorList>
    </citation>
    <scope>NUCLEOTIDE SEQUENCE [LARGE SCALE GENOMIC DNA]</scope>
    <source>
        <strain evidence="6">AMDSBA1</strain>
    </source>
</reference>
<feature type="domain" description="IclR-ED" evidence="5">
    <location>
        <begin position="76"/>
        <end position="259"/>
    </location>
</feature>
<dbReference type="Pfam" id="PF01614">
    <property type="entry name" value="IclR_C"/>
    <property type="match status" value="1"/>
</dbReference>
<evidence type="ECO:0008006" key="8">
    <source>
        <dbReference type="Google" id="ProtNLM"/>
    </source>
</evidence>
<keyword evidence="2" id="KW-0238">DNA-binding</keyword>
<feature type="domain" description="HTH iclR-type" evidence="4">
    <location>
        <begin position="14"/>
        <end position="75"/>
    </location>
</feature>
<comment type="caution">
    <text evidence="6">The sequence shown here is derived from an EMBL/GenBank/DDBJ whole genome shotgun (WGS) entry which is preliminary data.</text>
</comment>
<dbReference type="Gene3D" id="3.30.450.40">
    <property type="match status" value="1"/>
</dbReference>
<accession>A0A2T2WUJ9</accession>
<dbReference type="PROSITE" id="PS51078">
    <property type="entry name" value="ICLR_ED"/>
    <property type="match status" value="1"/>
</dbReference>
<evidence type="ECO:0000256" key="3">
    <source>
        <dbReference type="ARBA" id="ARBA00023163"/>
    </source>
</evidence>
<dbReference type="InterPro" id="IPR005471">
    <property type="entry name" value="Tscrpt_reg_IclR_N"/>
</dbReference>
<dbReference type="AlphaFoldDB" id="A0A2T2WUJ9"/>
<sequence length="271" mass="29959">MAQPREPKGEKQILGSLYRAMEVLECFATANTPTLKDIVAQTKMPKTTVFRALKTFVALEYLEYDGETGRYALSPKLFRLGSMAINSSSLARFARPVMEAIWARFGETVYLNIRSGDERLCIASLPCTQPLQVNMPVGHRSPLYAGATAKVLLTSLSDSAIEGYLKRTPLVKLTDNTPTNTEKLWQDIRRIRERGYAHTSGERIKGVQAFSVPIYDHTGSVAAALSLLIPSARVEDVDIEAIKDTLLTESARLSQKLGAPGGKPQHRHSWP</sequence>
<dbReference type="SUPFAM" id="SSF55781">
    <property type="entry name" value="GAF domain-like"/>
    <property type="match status" value="1"/>
</dbReference>
<keyword evidence="1" id="KW-0805">Transcription regulation</keyword>
<dbReference type="Gene3D" id="1.10.10.10">
    <property type="entry name" value="Winged helix-like DNA-binding domain superfamily/Winged helix DNA-binding domain"/>
    <property type="match status" value="1"/>
</dbReference>
<evidence type="ECO:0000313" key="6">
    <source>
        <dbReference type="EMBL" id="PSR25905.1"/>
    </source>
</evidence>
<organism evidence="6 7">
    <name type="scientific">Sulfobacillus benefaciens</name>
    <dbReference type="NCBI Taxonomy" id="453960"/>
    <lineage>
        <taxon>Bacteria</taxon>
        <taxon>Bacillati</taxon>
        <taxon>Bacillota</taxon>
        <taxon>Clostridia</taxon>
        <taxon>Eubacteriales</taxon>
        <taxon>Clostridiales Family XVII. Incertae Sedis</taxon>
        <taxon>Sulfobacillus</taxon>
    </lineage>
</organism>
<dbReference type="InterPro" id="IPR036390">
    <property type="entry name" value="WH_DNA-bd_sf"/>
</dbReference>
<dbReference type="PROSITE" id="PS51077">
    <property type="entry name" value="HTH_ICLR"/>
    <property type="match status" value="1"/>
</dbReference>
<dbReference type="InterPro" id="IPR029016">
    <property type="entry name" value="GAF-like_dom_sf"/>
</dbReference>